<keyword evidence="1" id="KW-0732">Signal</keyword>
<name>A0ABZ1TXP3_9ACTN</name>
<organism evidence="3 4">
    <name type="scientific">Kitasatospora purpeofusca</name>
    <dbReference type="NCBI Taxonomy" id="67352"/>
    <lineage>
        <taxon>Bacteria</taxon>
        <taxon>Bacillati</taxon>
        <taxon>Actinomycetota</taxon>
        <taxon>Actinomycetes</taxon>
        <taxon>Kitasatosporales</taxon>
        <taxon>Streptomycetaceae</taxon>
        <taxon>Kitasatospora</taxon>
    </lineage>
</organism>
<sequence length="158" mass="16649">MKAAKVLRHMGIAVATGALALAGTLAGAGSAQAAYDPVDHSIWDDEPLYKGWHVDSWTTQLVMQTDGNLVINQNGKGTVWASGTYGCGYKAVMQSDGNLVVYDVNNHPCWSTGTFGHPHARLTVTDAGAVVIHWDGSTGPRIPHSNTGGSVILSSDLY</sequence>
<protein>
    <recommendedName>
        <fullName evidence="2">Bulb-type lectin domain-containing protein</fullName>
    </recommendedName>
</protein>
<feature type="domain" description="Bulb-type lectin" evidence="2">
    <location>
        <begin position="1"/>
        <end position="114"/>
    </location>
</feature>
<feature type="chain" id="PRO_5046724169" description="Bulb-type lectin domain-containing protein" evidence="1">
    <location>
        <begin position="34"/>
        <end position="158"/>
    </location>
</feature>
<dbReference type="PROSITE" id="PS50927">
    <property type="entry name" value="BULB_LECTIN"/>
    <property type="match status" value="1"/>
</dbReference>
<dbReference type="SMART" id="SM00108">
    <property type="entry name" value="B_lectin"/>
    <property type="match status" value="1"/>
</dbReference>
<evidence type="ECO:0000256" key="1">
    <source>
        <dbReference type="SAM" id="SignalP"/>
    </source>
</evidence>
<accession>A0ABZ1TXP3</accession>
<dbReference type="Proteomes" id="UP001432222">
    <property type="component" value="Chromosome"/>
</dbReference>
<proteinExistence type="predicted"/>
<evidence type="ECO:0000313" key="4">
    <source>
        <dbReference type="Proteomes" id="UP001432222"/>
    </source>
</evidence>
<dbReference type="EMBL" id="CP108110">
    <property type="protein sequence ID" value="WUQ83726.1"/>
    <property type="molecule type" value="Genomic_DNA"/>
</dbReference>
<dbReference type="SUPFAM" id="SSF51110">
    <property type="entry name" value="alpha-D-mannose-specific plant lectins"/>
    <property type="match status" value="1"/>
</dbReference>
<dbReference type="Gene3D" id="2.90.10.10">
    <property type="entry name" value="Bulb-type lectin domain"/>
    <property type="match status" value="2"/>
</dbReference>
<evidence type="ECO:0000259" key="2">
    <source>
        <dbReference type="PROSITE" id="PS50927"/>
    </source>
</evidence>
<reference evidence="3" key="1">
    <citation type="submission" date="2022-10" db="EMBL/GenBank/DDBJ databases">
        <title>The complete genomes of actinobacterial strains from the NBC collection.</title>
        <authorList>
            <person name="Joergensen T.S."/>
            <person name="Alvarez Arevalo M."/>
            <person name="Sterndorff E.B."/>
            <person name="Faurdal D."/>
            <person name="Vuksanovic O."/>
            <person name="Mourched A.-S."/>
            <person name="Charusanti P."/>
            <person name="Shaw S."/>
            <person name="Blin K."/>
            <person name="Weber T."/>
        </authorList>
    </citation>
    <scope>NUCLEOTIDE SEQUENCE</scope>
    <source>
        <strain evidence="3">NBC_00222</strain>
    </source>
</reference>
<feature type="signal peptide" evidence="1">
    <location>
        <begin position="1"/>
        <end position="33"/>
    </location>
</feature>
<keyword evidence="4" id="KW-1185">Reference proteome</keyword>
<evidence type="ECO:0000313" key="3">
    <source>
        <dbReference type="EMBL" id="WUQ83726.1"/>
    </source>
</evidence>
<gene>
    <name evidence="3" type="ORF">OHA16_12540</name>
</gene>
<dbReference type="InterPro" id="IPR036426">
    <property type="entry name" value="Bulb-type_lectin_dom_sf"/>
</dbReference>
<dbReference type="RefSeq" id="WP_328954675.1">
    <property type="nucleotide sequence ID" value="NZ_CP108110.1"/>
</dbReference>
<dbReference type="InterPro" id="IPR001480">
    <property type="entry name" value="Bulb-type_lectin_dom"/>
</dbReference>